<feature type="region of interest" description="Disordered" evidence="1">
    <location>
        <begin position="1"/>
        <end position="32"/>
    </location>
</feature>
<sequence length="98" mass="10670">MSLPQTTPVPEAAATARPSHFQQEIEDRAQRARASIERATAEGEDYLAEVHLAELESLVRLASENDVDLPAARDYLRAQRVIDLTALEERAAAPSCGA</sequence>
<evidence type="ECO:0000313" key="3">
    <source>
        <dbReference type="Proteomes" id="UP000239485"/>
    </source>
</evidence>
<proteinExistence type="predicted"/>
<evidence type="ECO:0000256" key="1">
    <source>
        <dbReference type="SAM" id="MobiDB-lite"/>
    </source>
</evidence>
<dbReference type="Proteomes" id="UP000239485">
    <property type="component" value="Unassembled WGS sequence"/>
</dbReference>
<gene>
    <name evidence="2" type="ORF">CLV92_10174</name>
</gene>
<dbReference type="OrthoDB" id="3482738at2"/>
<keyword evidence="3" id="KW-1185">Reference proteome</keyword>
<organism evidence="2 3">
    <name type="scientific">Kineococcus xinjiangensis</name>
    <dbReference type="NCBI Taxonomy" id="512762"/>
    <lineage>
        <taxon>Bacteria</taxon>
        <taxon>Bacillati</taxon>
        <taxon>Actinomycetota</taxon>
        <taxon>Actinomycetes</taxon>
        <taxon>Kineosporiales</taxon>
        <taxon>Kineosporiaceae</taxon>
        <taxon>Kineococcus</taxon>
    </lineage>
</organism>
<dbReference type="RefSeq" id="WP_104430816.1">
    <property type="nucleotide sequence ID" value="NZ_PTJD01000001.1"/>
</dbReference>
<dbReference type="EMBL" id="PTJD01000001">
    <property type="protein sequence ID" value="PPK98379.1"/>
    <property type="molecule type" value="Genomic_DNA"/>
</dbReference>
<feature type="compositionally biased region" description="Basic and acidic residues" evidence="1">
    <location>
        <begin position="23"/>
        <end position="32"/>
    </location>
</feature>
<protein>
    <submittedName>
        <fullName evidence="2">Uncharacterized protein</fullName>
    </submittedName>
</protein>
<comment type="caution">
    <text evidence="2">The sequence shown here is derived from an EMBL/GenBank/DDBJ whole genome shotgun (WGS) entry which is preliminary data.</text>
</comment>
<name>A0A2S6IVI7_9ACTN</name>
<dbReference type="AlphaFoldDB" id="A0A2S6IVI7"/>
<reference evidence="2 3" key="1">
    <citation type="submission" date="2018-02" db="EMBL/GenBank/DDBJ databases">
        <title>Genomic Encyclopedia of Archaeal and Bacterial Type Strains, Phase II (KMG-II): from individual species to whole genera.</title>
        <authorList>
            <person name="Goeker M."/>
        </authorList>
    </citation>
    <scope>NUCLEOTIDE SEQUENCE [LARGE SCALE GENOMIC DNA]</scope>
    <source>
        <strain evidence="2 3">DSM 22857</strain>
    </source>
</reference>
<evidence type="ECO:0000313" key="2">
    <source>
        <dbReference type="EMBL" id="PPK98379.1"/>
    </source>
</evidence>
<accession>A0A2S6IVI7</accession>